<protein>
    <submittedName>
        <fullName evidence="1">Uncharacterized protein</fullName>
    </submittedName>
</protein>
<dbReference type="RefSeq" id="WP_251609221.1">
    <property type="nucleotide sequence ID" value="NZ_JAMQJY010000002.1"/>
</dbReference>
<evidence type="ECO:0000313" key="2">
    <source>
        <dbReference type="Proteomes" id="UP001203665"/>
    </source>
</evidence>
<dbReference type="EMBL" id="JAMQJY010000002">
    <property type="protein sequence ID" value="MCM2676546.1"/>
    <property type="molecule type" value="Genomic_DNA"/>
</dbReference>
<sequence length="58" mass="6622">MRVNSKVSQIFEVTNHASISHSDQSHTEEYMQLACVHVSVHGYGSIEKNHAKIRTERN</sequence>
<proteinExistence type="predicted"/>
<accession>A0ABT0XKX3</accession>
<gene>
    <name evidence="1" type="ORF">NDM98_14410</name>
</gene>
<comment type="caution">
    <text evidence="1">The sequence shown here is derived from an EMBL/GenBank/DDBJ whole genome shotgun (WGS) entry which is preliminary data.</text>
</comment>
<reference evidence="1" key="1">
    <citation type="submission" date="2022-06" db="EMBL/GenBank/DDBJ databases">
        <title>Alkalicoccobacillus porphyridii sp. nov., isolated from a marine red alga, Porphyridium purpureum and reclassification of Shouchella plakortidis and Shouchella gibsonii as Alkalicoccobacillus plakortidis comb. nov. and Alkalicoccobacillus gibsonii comb. nov.</title>
        <authorList>
            <person name="Kim K.H."/>
            <person name="Lee J.K."/>
            <person name="Han D.M."/>
            <person name="Baek J.H."/>
            <person name="Jeon C.O."/>
        </authorList>
    </citation>
    <scope>NUCLEOTIDE SEQUENCE</scope>
    <source>
        <strain evidence="1">DSM 19153</strain>
    </source>
</reference>
<keyword evidence="2" id="KW-1185">Reference proteome</keyword>
<name>A0ABT0XKX3_9BACI</name>
<evidence type="ECO:0000313" key="1">
    <source>
        <dbReference type="EMBL" id="MCM2676546.1"/>
    </source>
</evidence>
<organism evidence="1 2">
    <name type="scientific">Alkalicoccobacillus plakortidis</name>
    <dbReference type="NCBI Taxonomy" id="444060"/>
    <lineage>
        <taxon>Bacteria</taxon>
        <taxon>Bacillati</taxon>
        <taxon>Bacillota</taxon>
        <taxon>Bacilli</taxon>
        <taxon>Bacillales</taxon>
        <taxon>Bacillaceae</taxon>
        <taxon>Alkalicoccobacillus</taxon>
    </lineage>
</organism>
<dbReference type="Proteomes" id="UP001203665">
    <property type="component" value="Unassembled WGS sequence"/>
</dbReference>